<evidence type="ECO:0000259" key="4">
    <source>
        <dbReference type="Pfam" id="PF08626"/>
    </source>
</evidence>
<accession>A0A1X2HSY5</accession>
<evidence type="ECO:0000313" key="9">
    <source>
        <dbReference type="EMBL" id="ORZ02641.1"/>
    </source>
</evidence>
<feature type="domain" description="Trs120/TRAPPC9 TPR region" evidence="5">
    <location>
        <begin position="395"/>
        <end position="667"/>
    </location>
</feature>
<evidence type="ECO:0000256" key="3">
    <source>
        <dbReference type="SAM" id="MobiDB-lite"/>
    </source>
</evidence>
<feature type="domain" description="Trs120/TRAPPC9 third Ig-like" evidence="7">
    <location>
        <begin position="1045"/>
        <end position="1237"/>
    </location>
</feature>
<dbReference type="GO" id="GO:0005802">
    <property type="term" value="C:trans-Golgi network"/>
    <property type="evidence" value="ECO:0007669"/>
    <property type="project" value="TreeGrafter"/>
</dbReference>
<reference evidence="9 10" key="1">
    <citation type="submission" date="2016-07" db="EMBL/GenBank/DDBJ databases">
        <title>Pervasive Adenine N6-methylation of Active Genes in Fungi.</title>
        <authorList>
            <consortium name="DOE Joint Genome Institute"/>
            <person name="Mondo S.J."/>
            <person name="Dannebaum R.O."/>
            <person name="Kuo R.C."/>
            <person name="Labutti K."/>
            <person name="Haridas S."/>
            <person name="Kuo A."/>
            <person name="Salamov A."/>
            <person name="Ahrendt S.R."/>
            <person name="Lipzen A."/>
            <person name="Sullivan W."/>
            <person name="Andreopoulos W.B."/>
            <person name="Clum A."/>
            <person name="Lindquist E."/>
            <person name="Daum C."/>
            <person name="Ramamoorthy G.K."/>
            <person name="Gryganskyi A."/>
            <person name="Culley D."/>
            <person name="Magnuson J.K."/>
            <person name="James T.Y."/>
            <person name="O'Malley M.A."/>
            <person name="Stajich J.E."/>
            <person name="Spatafora J.W."/>
            <person name="Visel A."/>
            <person name="Grigoriev I.V."/>
        </authorList>
    </citation>
    <scope>NUCLEOTIDE SEQUENCE [LARGE SCALE GENOMIC DNA]</scope>
    <source>
        <strain evidence="9 10">NRRL 2496</strain>
    </source>
</reference>
<dbReference type="Pfam" id="PF26282">
    <property type="entry name" value="Ig_TRAPPC9-Trs120_3rd"/>
    <property type="match status" value="1"/>
</dbReference>
<dbReference type="STRING" id="13706.A0A1X2HSY5"/>
<dbReference type="InterPro" id="IPR058565">
    <property type="entry name" value="Ig_TRAPPC9_Trs120_1st"/>
</dbReference>
<evidence type="ECO:0000259" key="5">
    <source>
        <dbReference type="Pfam" id="PF26251"/>
    </source>
</evidence>
<dbReference type="Pfam" id="PF26251">
    <property type="entry name" value="TPR_TRAPPC9-Trs120"/>
    <property type="match status" value="1"/>
</dbReference>
<feature type="region of interest" description="Disordered" evidence="3">
    <location>
        <begin position="359"/>
        <end position="379"/>
    </location>
</feature>
<dbReference type="InParanoid" id="A0A1X2HSY5"/>
<comment type="subcellular location">
    <subcellularLocation>
        <location evidence="1">Golgi apparatus</location>
    </subcellularLocation>
</comment>
<dbReference type="OMA" id="EGFWYRE"/>
<evidence type="ECO:0000313" key="10">
    <source>
        <dbReference type="Proteomes" id="UP000242180"/>
    </source>
</evidence>
<organism evidence="9 10">
    <name type="scientific">Syncephalastrum racemosum</name>
    <name type="common">Filamentous fungus</name>
    <dbReference type="NCBI Taxonomy" id="13706"/>
    <lineage>
        <taxon>Eukaryota</taxon>
        <taxon>Fungi</taxon>
        <taxon>Fungi incertae sedis</taxon>
        <taxon>Mucoromycota</taxon>
        <taxon>Mucoromycotina</taxon>
        <taxon>Mucoromycetes</taxon>
        <taxon>Mucorales</taxon>
        <taxon>Syncephalastraceae</taxon>
        <taxon>Syncephalastrum</taxon>
    </lineage>
</organism>
<dbReference type="InterPro" id="IPR058564">
    <property type="entry name" value="TPR_TRAPPC9_Trs120"/>
</dbReference>
<feature type="region of interest" description="Disordered" evidence="3">
    <location>
        <begin position="206"/>
        <end position="291"/>
    </location>
</feature>
<evidence type="ECO:0000259" key="8">
    <source>
        <dbReference type="Pfam" id="PF26283"/>
    </source>
</evidence>
<dbReference type="PANTHER" id="PTHR21512">
    <property type="entry name" value="TRAFFICKING PROTEIN PARTICLE COMPLEX SUBUNIT 9"/>
    <property type="match status" value="1"/>
</dbReference>
<dbReference type="InterPro" id="IPR058568">
    <property type="entry name" value="Ig_TRAPPC9_Trs120_4th"/>
</dbReference>
<protein>
    <submittedName>
        <fullName evidence="9">TRAPP II complex</fullName>
    </submittedName>
</protein>
<dbReference type="Pfam" id="PF26280">
    <property type="entry name" value="Ig_TRAPPC9-Trs120_2nd"/>
    <property type="match status" value="1"/>
</dbReference>
<proteinExistence type="predicted"/>
<evidence type="ECO:0000259" key="7">
    <source>
        <dbReference type="Pfam" id="PF26282"/>
    </source>
</evidence>
<dbReference type="Proteomes" id="UP000242180">
    <property type="component" value="Unassembled WGS sequence"/>
</dbReference>
<evidence type="ECO:0000256" key="2">
    <source>
        <dbReference type="ARBA" id="ARBA00023034"/>
    </source>
</evidence>
<dbReference type="OrthoDB" id="27962at2759"/>
<feature type="compositionally biased region" description="Polar residues" evidence="3">
    <location>
        <begin position="243"/>
        <end position="259"/>
    </location>
</feature>
<dbReference type="InterPro" id="IPR013935">
    <property type="entry name" value="Trs120_TRAPPC9"/>
</dbReference>
<dbReference type="InterPro" id="IPR058567">
    <property type="entry name" value="Ig_TRAPPC9_Trs120_3rd"/>
</dbReference>
<dbReference type="PANTHER" id="PTHR21512:SF5">
    <property type="entry name" value="TRAFFICKING PROTEIN PARTICLE COMPLEX SUBUNIT 9"/>
    <property type="match status" value="1"/>
</dbReference>
<dbReference type="Pfam" id="PF26254">
    <property type="entry name" value="Ig_TRAPPC9-Trs120_1st"/>
    <property type="match status" value="1"/>
</dbReference>
<dbReference type="Pfam" id="PF26283">
    <property type="entry name" value="Ig_TRAPPC9-Trs120_4th"/>
    <property type="match status" value="1"/>
</dbReference>
<sequence>MDLAINITSSCRVRVLLVPVQPIRKSTFWKHVELVKKFSVVRLGDVTPDLQKGAGAMFSSQVFQEGQMHFQFTTSYSRDHAHLEDFQPHRRIFGVIGIMDCQEWKDKDLSEGYRRFVDTLHKYPTAIATRCFAFDPTETQPDDTKGLIMIPNVGNMSFYMSTMICDFASEILSQFATLASRIENLPSLESPLPRGYYVQQFDPTGIVPQPSVSTPGSPGMNGRLSQTPKPTQSSSSSLLKRASTPNQPSKFQLNRSPMSPTLPPQPSMTRSTSTGGLTTTSESSKTRRRTPGRIKKLLADFYLLAGRLPDAVNFYTQAIEMTKSSSDFLWLGSAMEGLTCATLLLEYLHADVGHIVSRPPPVPESAPTSPTSESPPLLQPKSTVQQVIERYVDLAQHYTKVSTTSNVPMPSLIYAETCIKMARFLLTVYVNGGWSDKVLSLLIQGKLQDTERKSRFLTLEEMNTYKESGIARHEIAEWVTKVWAVPLDEMPLLDQINLLTYMASTLNTIGYHRKSAWIMYESVNRMFPLLIQGRANLAGTRDTKKDPGRSDSGILDVLKRVCEIYGLGEQNVHDGGALEVLQDREKEHKEESGVRGAVAKERLRFGWPELQIDILRQCIAITEALPDYGAVLYYTTVLLKNLYQYIPKEEQIRLASSIQRIVAMGKRVGQMESSVNYWGVNIVSSIEALRPIPRKAVYQHPLPNAVAAAAKEEPSSADPFIYNPFARKRDEKQQVILVKDELSEFKVVLSNPFGFDLELQQVTLSTTGVPFNAVPATATIPANGTMTLRLTGTAEREGPLVVRGCVIKIVGFAEQEFLVDQSQTSTTREKEDKTEIRLKQSGLGLIQASRKRETSGEMKPVKFYEVNVIDDQPLLKVKSTSLLHDAVMLYEGEMTHISITLENIGNIPVDFVTLSFTDSTTVHPLPMNPELPVEEQYEIELYTRGMHVFSWEGSKSETAQIIGKKILLPPGGEWEIIVNAYGKRGCTGGTIQVDYGYLDRATKEQHVERLADDDSAPTDTNVFYTRQLYLPILVTVYQNLEPLNWDILYLRHNRPISPDDAAGALERVQHLSLENGSAFHQPVEDLLTLTQISDDSAKNDYCLVTLDVRNIWTVPFDTEVTIDNSPDLDGSAPVKSLVTIHPGSTKRLVLPVKRLFLPHDTCIQPVPSLEPNKQFVVSQAPKMPPGQERLRLQLFWYREHLLKRIKALWRCGSTGRHGLLNLRPSLRLMPTQLNVLKKENIEFVVDMEGAKSTAHRRFTCKVNDFATMYVRIRNHNVHPVKLILRVQAVQSYNDGAKEYDLSDKLLIQGLQQVVLHEIPPNDEEITHRLPLCFLSRGQFEFLYHAEDVHTREIYYDHEWAIVDALDE</sequence>
<feature type="domain" description="Trs120/TRAPPC9 fourth Ig-like" evidence="8">
    <location>
        <begin position="1242"/>
        <end position="1364"/>
    </location>
</feature>
<feature type="domain" description="Trs120/TRAPPC9 N-terminal" evidence="4">
    <location>
        <begin position="6"/>
        <end position="354"/>
    </location>
</feature>
<gene>
    <name evidence="9" type="ORF">BCR43DRAFT_555007</name>
</gene>
<evidence type="ECO:0000259" key="6">
    <source>
        <dbReference type="Pfam" id="PF26254"/>
    </source>
</evidence>
<dbReference type="Pfam" id="PF08626">
    <property type="entry name" value="TRAPPC9-Trs120"/>
    <property type="match status" value="1"/>
</dbReference>
<feature type="compositionally biased region" description="Low complexity" evidence="3">
    <location>
        <begin position="267"/>
        <end position="283"/>
    </location>
</feature>
<dbReference type="InterPro" id="IPR058563">
    <property type="entry name" value="Trs120_TRAPPC9_N"/>
</dbReference>
<comment type="caution">
    <text evidence="9">The sequence shown here is derived from an EMBL/GenBank/DDBJ whole genome shotgun (WGS) entry which is preliminary data.</text>
</comment>
<keyword evidence="10" id="KW-1185">Reference proteome</keyword>
<dbReference type="EMBL" id="MCGN01000001">
    <property type="protein sequence ID" value="ORZ02641.1"/>
    <property type="molecule type" value="Genomic_DNA"/>
</dbReference>
<name>A0A1X2HSY5_SYNRA</name>
<keyword evidence="2" id="KW-0333">Golgi apparatus</keyword>
<evidence type="ECO:0000256" key="1">
    <source>
        <dbReference type="ARBA" id="ARBA00004555"/>
    </source>
</evidence>
<feature type="domain" description="Trs120/TRAPPC9 first Ig-like" evidence="6">
    <location>
        <begin position="683"/>
        <end position="869"/>
    </location>
</feature>
<feature type="compositionally biased region" description="Low complexity" evidence="3">
    <location>
        <begin position="225"/>
        <end position="240"/>
    </location>
</feature>
<feature type="compositionally biased region" description="Low complexity" evidence="3">
    <location>
        <begin position="365"/>
        <end position="376"/>
    </location>
</feature>
<dbReference type="FunCoup" id="A0A1X2HSY5">
    <property type="interactions" value="70"/>
</dbReference>